<dbReference type="EMBL" id="SNYN01000007">
    <property type="protein sequence ID" value="TDQ52229.1"/>
    <property type="molecule type" value="Genomic_DNA"/>
</dbReference>
<sequence>MEQRIDGPRHRKPQPRGLAARLRWRLAELLERVFVPDPVAPRSPRGAGGGPAERSRPHVRAGHDGEEVSAAAPIGGPVEENRQDAPSAECELASAIRRWVAMRDARAGAESGTGAEAPAYQGRHRRPARRGGRDADRGVLVRHHLRIAG</sequence>
<dbReference type="Proteomes" id="UP000295281">
    <property type="component" value="Unassembled WGS sequence"/>
</dbReference>
<feature type="region of interest" description="Disordered" evidence="1">
    <location>
        <begin position="35"/>
        <end position="89"/>
    </location>
</feature>
<evidence type="ECO:0000313" key="3">
    <source>
        <dbReference type="Proteomes" id="UP000295281"/>
    </source>
</evidence>
<evidence type="ECO:0000313" key="2">
    <source>
        <dbReference type="EMBL" id="TDQ52229.1"/>
    </source>
</evidence>
<gene>
    <name evidence="2" type="ORF">EV190_10761</name>
</gene>
<protein>
    <submittedName>
        <fullName evidence="2">Uncharacterized protein</fullName>
    </submittedName>
</protein>
<feature type="compositionally biased region" description="Basic and acidic residues" evidence="1">
    <location>
        <begin position="53"/>
        <end position="66"/>
    </location>
</feature>
<name>A0A4R6UXR1_9ACTN</name>
<reference evidence="2 3" key="1">
    <citation type="submission" date="2019-03" db="EMBL/GenBank/DDBJ databases">
        <title>Genomic Encyclopedia of Type Strains, Phase IV (KMG-IV): sequencing the most valuable type-strain genomes for metagenomic binning, comparative biology and taxonomic classification.</title>
        <authorList>
            <person name="Goeker M."/>
        </authorList>
    </citation>
    <scope>NUCLEOTIDE SEQUENCE [LARGE SCALE GENOMIC DNA]</scope>
    <source>
        <strain evidence="2 3">DSM 46770</strain>
    </source>
</reference>
<dbReference type="RefSeq" id="WP_133741579.1">
    <property type="nucleotide sequence ID" value="NZ_SNYN01000007.1"/>
</dbReference>
<feature type="region of interest" description="Disordered" evidence="1">
    <location>
        <begin position="108"/>
        <end position="141"/>
    </location>
</feature>
<proteinExistence type="predicted"/>
<evidence type="ECO:0000256" key="1">
    <source>
        <dbReference type="SAM" id="MobiDB-lite"/>
    </source>
</evidence>
<comment type="caution">
    <text evidence="2">The sequence shown here is derived from an EMBL/GenBank/DDBJ whole genome shotgun (WGS) entry which is preliminary data.</text>
</comment>
<organism evidence="2 3">
    <name type="scientific">Actinorugispora endophytica</name>
    <dbReference type="NCBI Taxonomy" id="1605990"/>
    <lineage>
        <taxon>Bacteria</taxon>
        <taxon>Bacillati</taxon>
        <taxon>Actinomycetota</taxon>
        <taxon>Actinomycetes</taxon>
        <taxon>Streptosporangiales</taxon>
        <taxon>Nocardiopsidaceae</taxon>
        <taxon>Actinorugispora</taxon>
    </lineage>
</organism>
<dbReference type="AlphaFoldDB" id="A0A4R6UXR1"/>
<accession>A0A4R6UXR1</accession>
<keyword evidence="3" id="KW-1185">Reference proteome</keyword>